<keyword evidence="8" id="KW-1185">Reference proteome</keyword>
<evidence type="ECO:0000256" key="3">
    <source>
        <dbReference type="ARBA" id="ARBA00023136"/>
    </source>
</evidence>
<dbReference type="InterPro" id="IPR044834">
    <property type="entry name" value="PATL"/>
</dbReference>
<evidence type="ECO:0000256" key="5">
    <source>
        <dbReference type="SAM" id="Phobius"/>
    </source>
</evidence>
<dbReference type="AlphaFoldDB" id="A0A061FI16"/>
<dbReference type="InterPro" id="IPR036865">
    <property type="entry name" value="CRAL-TRIO_dom_sf"/>
</dbReference>
<evidence type="ECO:0000313" key="8">
    <source>
        <dbReference type="Proteomes" id="UP000026915"/>
    </source>
</evidence>
<dbReference type="InterPro" id="IPR011074">
    <property type="entry name" value="CRAL/TRIO_N_dom"/>
</dbReference>
<dbReference type="HOGENOM" id="CLU_023762_1_1_1"/>
<keyword evidence="3 5" id="KW-0472">Membrane</keyword>
<dbReference type="Pfam" id="PF25099">
    <property type="entry name" value="GOLD_PATL1_C"/>
    <property type="match status" value="1"/>
</dbReference>
<evidence type="ECO:0000256" key="2">
    <source>
        <dbReference type="ARBA" id="ARBA00022448"/>
    </source>
</evidence>
<evidence type="ECO:0000256" key="4">
    <source>
        <dbReference type="SAM" id="MobiDB-lite"/>
    </source>
</evidence>
<dbReference type="SMART" id="SM01100">
    <property type="entry name" value="CRAL_TRIO_N"/>
    <property type="match status" value="1"/>
</dbReference>
<dbReference type="CDD" id="cd00170">
    <property type="entry name" value="SEC14"/>
    <property type="match status" value="1"/>
</dbReference>
<feature type="domain" description="CRAL-TRIO" evidence="6">
    <location>
        <begin position="370"/>
        <end position="543"/>
    </location>
</feature>
<proteinExistence type="predicted"/>
<dbReference type="InterPro" id="IPR001251">
    <property type="entry name" value="CRAL-TRIO_dom"/>
</dbReference>
<reference evidence="7 8" key="1">
    <citation type="journal article" date="2013" name="Genome Biol.">
        <title>The genome sequence of the most widely cultivated cacao type and its use to identify candidate genes regulating pod color.</title>
        <authorList>
            <person name="Motamayor J.C."/>
            <person name="Mockaitis K."/>
            <person name="Schmutz J."/>
            <person name="Haiminen N."/>
            <person name="Iii D.L."/>
            <person name="Cornejo O."/>
            <person name="Findley S.D."/>
            <person name="Zheng P."/>
            <person name="Utro F."/>
            <person name="Royaert S."/>
            <person name="Saski C."/>
            <person name="Jenkins J."/>
            <person name="Podicheti R."/>
            <person name="Zhao M."/>
            <person name="Scheffler B.E."/>
            <person name="Stack J.C."/>
            <person name="Feltus F.A."/>
            <person name="Mustiga G.M."/>
            <person name="Amores F."/>
            <person name="Phillips W."/>
            <person name="Marelli J.P."/>
            <person name="May G.D."/>
            <person name="Shapiro H."/>
            <person name="Ma J."/>
            <person name="Bustamante C.D."/>
            <person name="Schnell R.J."/>
            <person name="Main D."/>
            <person name="Gilbert D."/>
            <person name="Parida L."/>
            <person name="Kuhn D.N."/>
        </authorList>
    </citation>
    <scope>NUCLEOTIDE SEQUENCE [LARGE SCALE GENOMIC DNA]</scope>
    <source>
        <strain evidence="8">cv. Matina 1-6</strain>
    </source>
</reference>
<evidence type="ECO:0000256" key="1">
    <source>
        <dbReference type="ARBA" id="ARBA00004370"/>
    </source>
</evidence>
<organism evidence="7 8">
    <name type="scientific">Theobroma cacao</name>
    <name type="common">Cacao</name>
    <name type="synonym">Cocoa</name>
    <dbReference type="NCBI Taxonomy" id="3641"/>
    <lineage>
        <taxon>Eukaryota</taxon>
        <taxon>Viridiplantae</taxon>
        <taxon>Streptophyta</taxon>
        <taxon>Embryophyta</taxon>
        <taxon>Tracheophyta</taxon>
        <taxon>Spermatophyta</taxon>
        <taxon>Magnoliopsida</taxon>
        <taxon>eudicotyledons</taxon>
        <taxon>Gunneridae</taxon>
        <taxon>Pentapetalae</taxon>
        <taxon>rosids</taxon>
        <taxon>malvids</taxon>
        <taxon>Malvales</taxon>
        <taxon>Malvaceae</taxon>
        <taxon>Byttnerioideae</taxon>
        <taxon>Theobroma</taxon>
    </lineage>
</organism>
<keyword evidence="2" id="KW-0813">Transport</keyword>
<dbReference type="SUPFAM" id="SSF46938">
    <property type="entry name" value="CRAL/TRIO N-terminal domain"/>
    <property type="match status" value="1"/>
</dbReference>
<dbReference type="Proteomes" id="UP000026915">
    <property type="component" value="Chromosome 7"/>
</dbReference>
<keyword evidence="5" id="KW-1133">Transmembrane helix</keyword>
<feature type="transmembrane region" description="Helical" evidence="5">
    <location>
        <begin position="483"/>
        <end position="502"/>
    </location>
</feature>
<comment type="subcellular location">
    <subcellularLocation>
        <location evidence="1">Membrane</location>
    </subcellularLocation>
</comment>
<dbReference type="PROSITE" id="PS50191">
    <property type="entry name" value="CRAL_TRIO"/>
    <property type="match status" value="1"/>
</dbReference>
<feature type="region of interest" description="Disordered" evidence="4">
    <location>
        <begin position="221"/>
        <end position="303"/>
    </location>
</feature>
<dbReference type="PANTHER" id="PTHR45932:SF19">
    <property type="entry name" value="PATELLIN-4-LIKE"/>
    <property type="match status" value="1"/>
</dbReference>
<accession>A0A061FI16</accession>
<dbReference type="Pfam" id="PF00650">
    <property type="entry name" value="CRAL_TRIO"/>
    <property type="match status" value="1"/>
</dbReference>
<dbReference type="SUPFAM" id="SSF52087">
    <property type="entry name" value="CRAL/TRIO domain"/>
    <property type="match status" value="1"/>
</dbReference>
<gene>
    <name evidence="7" type="ORF">TCM_033385</name>
</gene>
<evidence type="ECO:0000259" key="6">
    <source>
        <dbReference type="PROSITE" id="PS50191"/>
    </source>
</evidence>
<dbReference type="SMART" id="SM00516">
    <property type="entry name" value="SEC14"/>
    <property type="match status" value="1"/>
</dbReference>
<keyword evidence="5" id="KW-0812">Transmembrane</keyword>
<feature type="compositionally biased region" description="Basic and acidic residues" evidence="4">
    <location>
        <begin position="10"/>
        <end position="150"/>
    </location>
</feature>
<dbReference type="Gene3D" id="3.40.525.10">
    <property type="entry name" value="CRAL-TRIO lipid binding domain"/>
    <property type="match status" value="1"/>
</dbReference>
<dbReference type="OMA" id="CYRYKIK"/>
<dbReference type="InterPro" id="IPR036273">
    <property type="entry name" value="CRAL/TRIO_N_dom_sf"/>
</dbReference>
<feature type="region of interest" description="Disordered" evidence="4">
    <location>
        <begin position="1"/>
        <end position="150"/>
    </location>
</feature>
<dbReference type="EMBL" id="CM001885">
    <property type="protein sequence ID" value="EOY14119.1"/>
    <property type="molecule type" value="Genomic_DNA"/>
</dbReference>
<dbReference type="InterPro" id="IPR056794">
    <property type="entry name" value="PATL1-6_C_GOLD"/>
</dbReference>
<dbReference type="GO" id="GO:0008289">
    <property type="term" value="F:lipid binding"/>
    <property type="evidence" value="ECO:0007669"/>
    <property type="project" value="InterPro"/>
</dbReference>
<protein>
    <submittedName>
        <fullName evidence="7">Sec14p-like phosphatidylinositol transfer family protein, putative</fullName>
    </submittedName>
</protein>
<feature type="compositionally biased region" description="Basic and acidic residues" evidence="4">
    <location>
        <begin position="228"/>
        <end position="262"/>
    </location>
</feature>
<feature type="compositionally biased region" description="Basic and acidic residues" evidence="4">
    <location>
        <begin position="275"/>
        <end position="303"/>
    </location>
</feature>
<dbReference type="Pfam" id="PF03765">
    <property type="entry name" value="CRAL_TRIO_N"/>
    <property type="match status" value="1"/>
</dbReference>
<dbReference type="InParanoid" id="A0A061FI16"/>
<dbReference type="Gramene" id="EOY14119">
    <property type="protein sequence ID" value="EOY14119"/>
    <property type="gene ID" value="TCM_033385"/>
</dbReference>
<name>A0A061FI16_THECC</name>
<dbReference type="GO" id="GO:0016020">
    <property type="term" value="C:membrane"/>
    <property type="evidence" value="ECO:0007669"/>
    <property type="project" value="UniProtKB-SubCell"/>
</dbReference>
<dbReference type="eggNOG" id="KOG1471">
    <property type="taxonomic scope" value="Eukaryota"/>
</dbReference>
<dbReference type="PANTHER" id="PTHR45932">
    <property type="entry name" value="PATELLIN-1"/>
    <property type="match status" value="1"/>
</dbReference>
<evidence type="ECO:0000313" key="7">
    <source>
        <dbReference type="EMBL" id="EOY14119.1"/>
    </source>
</evidence>
<sequence>MGSSTSDNLEDSHMDKTVQTDDQKEELPKDEKEKTNETEKLEGGGENGEGKIEYEKKTDEESMNAEEKKEDLNKLDVGMKNDEGKEGDVKEINEVKNDGARKEDVKKINEIDNSDAEKEVEEVKDGEAKKKDEENEGKAVEEKHTSEGVKERVVKIDQNPTFVEENGELNKNEKADAEDVSSCNVNVSSLSFKEESNLFSDLKQNEKKALVELRSKVEEAINGNQLFKVKESDVQERNEEKSSENSGEKEMEKPKENEGKEDVGDEGSEANSSMEENKDGMQEGPEKERVVAEAEEKKVQDQAMDGKGDYIDKDIKLWGVPLLPSKGGKATDAVLLKFLRAREFKVIDAFEMLRNTLQWRKENNIDSILDEDLGNEFRSTAYINGSDRQGHPVCYNVFGVLGGDEMFSKTLGTEENRDKFVRWRVQLMEEGIKKLDFNGVSCLLQIIDLKNTPGPSKKEVRLIMKQVISLLQDNYPEFVVKNIFINVPFWYYAFAAFFLPFLTQRTKSKFVYARPAKVIETLLKYIDAEEIPVCYGGLKRDNDSDFSAEDHAEEVLVKASSTETIEIPAPEAGSVLIWDLVVLGWEVNYKEEFVPDDDKSYTIIVQKERRMGIQEGPIRNSFKNNEPGKIVLVIGNAPFKNKKRAFYRYKIKEC</sequence>